<sequence length="324" mass="36292">MVVTEEPAGGEILRSKGKGWGGTWVGTNEAFHIDATDSLAGEVEIFVVGGNNKNNFALKSTTGLLRKGSDHIFLNLKLSDVSQRQVDPILNDYWYAFIVEKEGDTIRLFIPDYNQLIKESAKGRGRFEQVDSHYLLKGTSEEIAESLANDLPLALFDELKRLPNRIESIGVKETTDLGKYESLLADVGSSYVAHFPKEIENDSSRYQLSFQPKFLQGGGHFHLEERMLPKAVVKLHERMMGDALAYKDIGQSTSVSIRADVDEETPSIGYHTSDNAYSLPKGFRIFYTLASPYKNEGFKWNHGSIAGIAIHLADGRVIYFYENW</sequence>
<evidence type="ECO:0000313" key="2">
    <source>
        <dbReference type="Proteomes" id="UP001225316"/>
    </source>
</evidence>
<organism evidence="1 2">
    <name type="scientific">Thalassobacterium maritimum</name>
    <dbReference type="NCBI Taxonomy" id="3041265"/>
    <lineage>
        <taxon>Bacteria</taxon>
        <taxon>Pseudomonadati</taxon>
        <taxon>Verrucomicrobiota</taxon>
        <taxon>Opitutia</taxon>
        <taxon>Puniceicoccales</taxon>
        <taxon>Coraliomargaritaceae</taxon>
        <taxon>Thalassobacterium</taxon>
    </lineage>
</organism>
<dbReference type="EMBL" id="JARXHW010000020">
    <property type="protein sequence ID" value="MDQ8207863.1"/>
    <property type="molecule type" value="Genomic_DNA"/>
</dbReference>
<proteinExistence type="predicted"/>
<protein>
    <submittedName>
        <fullName evidence="1">Uncharacterized protein</fullName>
    </submittedName>
</protein>
<keyword evidence="2" id="KW-1185">Reference proteome</keyword>
<reference evidence="1 2" key="1">
    <citation type="submission" date="2023-04" db="EMBL/GenBank/DDBJ databases">
        <title>A novel bacteria isolated from coastal sediment.</title>
        <authorList>
            <person name="Liu X.-J."/>
            <person name="Du Z.-J."/>
        </authorList>
    </citation>
    <scope>NUCLEOTIDE SEQUENCE [LARGE SCALE GENOMIC DNA]</scope>
    <source>
        <strain evidence="1 2">SDUM461003</strain>
    </source>
</reference>
<gene>
    <name evidence="1" type="ORF">QEH52_10100</name>
</gene>
<dbReference type="RefSeq" id="WP_308950176.1">
    <property type="nucleotide sequence ID" value="NZ_JARXHW010000020.1"/>
</dbReference>
<dbReference type="Proteomes" id="UP001225316">
    <property type="component" value="Unassembled WGS sequence"/>
</dbReference>
<evidence type="ECO:0000313" key="1">
    <source>
        <dbReference type="EMBL" id="MDQ8207863.1"/>
    </source>
</evidence>
<accession>A0ABU1AUP8</accession>
<name>A0ABU1AUP8_9BACT</name>
<comment type="caution">
    <text evidence="1">The sequence shown here is derived from an EMBL/GenBank/DDBJ whole genome shotgun (WGS) entry which is preliminary data.</text>
</comment>